<evidence type="ECO:0000313" key="3">
    <source>
        <dbReference type="Proteomes" id="UP000832034"/>
    </source>
</evidence>
<dbReference type="InterPro" id="IPR021296">
    <property type="entry name" value="DUF2868"/>
</dbReference>
<reference evidence="2" key="1">
    <citation type="submission" date="2021-12" db="EMBL/GenBank/DDBJ databases">
        <authorList>
            <person name="Veyrier F.J."/>
        </authorList>
    </citation>
    <scope>NUCLEOTIDE SEQUENCE</scope>
    <source>
        <strain evidence="2">SAG 1488-6</strain>
    </source>
</reference>
<dbReference type="Pfam" id="PF11067">
    <property type="entry name" value="DUF2868"/>
    <property type="match status" value="1"/>
</dbReference>
<sequence>MIPNKVTLIEYIRRLEEAQHVFAVDPARVNAALKETDGHWEDKLWQRAQAIDQDQRLQKRIVHWHNQAKWWVYALTVLWLVLGVVSAVGLMQTASLNFFYVLISVLGMNALMLLVWLWQSRRTVTGMSGLGLFATLGNKRPEQRILADYYQEQWLRPEMKWHWGKLSHQLWLASLGGLLLGVVVMLLVRQYTFNWQSTLLDSGSLGNMVMALAWLPKLLGLNVPDLHAVASSEALGDVAFSKQWANLLWSSLLLYGIVPRMLAWVFCHLHSQKMLFALPLQLPYYQRLKRLWSTKVVDSAADYRDDALHKRPENAAVVANATVFVAAWETEPNSRAWQQRPVGAVSLGIIDSREEQAVLLQRLQMQASQLYLWVRVHSMPDRGVMRRLNQYADHAQAGFTVCLWQEYADEERLQLWQHKLNEQAILWQQEGQS</sequence>
<evidence type="ECO:0000313" key="2">
    <source>
        <dbReference type="EMBL" id="UOO91971.1"/>
    </source>
</evidence>
<protein>
    <submittedName>
        <fullName evidence="2">DUF2868 domain-containing protein</fullName>
    </submittedName>
</protein>
<keyword evidence="3" id="KW-1185">Reference proteome</keyword>
<keyword evidence="1" id="KW-0812">Transmembrane</keyword>
<dbReference type="RefSeq" id="WP_169708857.1">
    <property type="nucleotide sequence ID" value="NZ_CP091512.1"/>
</dbReference>
<proteinExistence type="predicted"/>
<feature type="transmembrane region" description="Helical" evidence="1">
    <location>
        <begin position="247"/>
        <end position="267"/>
    </location>
</feature>
<keyword evidence="1" id="KW-1133">Transmembrane helix</keyword>
<organism evidence="2 3">
    <name type="scientific">Vitreoscilla stercoraria</name>
    <dbReference type="NCBI Taxonomy" id="61"/>
    <lineage>
        <taxon>Bacteria</taxon>
        <taxon>Pseudomonadati</taxon>
        <taxon>Pseudomonadota</taxon>
        <taxon>Betaproteobacteria</taxon>
        <taxon>Neisseriales</taxon>
        <taxon>Neisseriaceae</taxon>
        <taxon>Vitreoscilla</taxon>
    </lineage>
</organism>
<evidence type="ECO:0000256" key="1">
    <source>
        <dbReference type="SAM" id="Phobius"/>
    </source>
</evidence>
<reference evidence="2" key="2">
    <citation type="journal article" date="2022" name="Res Sq">
        <title>Evolution of multicellular longitudinally dividing oral cavity symbionts (Neisseriaceae).</title>
        <authorList>
            <person name="Nyongesa S."/>
            <person name="Weber P."/>
            <person name="Bernet E."/>
            <person name="Pullido F."/>
            <person name="Nieckarz M."/>
            <person name="Delaby M."/>
            <person name="Nieves C."/>
            <person name="Viehboeck T."/>
            <person name="Krause N."/>
            <person name="Rivera-Millot A."/>
            <person name="Nakamura A."/>
            <person name="Vischer N."/>
            <person name="VanNieuwenhze M."/>
            <person name="Brun Y."/>
            <person name="Cava F."/>
            <person name="Bulgheresi S."/>
            <person name="Veyrier F."/>
        </authorList>
    </citation>
    <scope>NUCLEOTIDE SEQUENCE</scope>
    <source>
        <strain evidence="2">SAG 1488-6</strain>
    </source>
</reference>
<feature type="transmembrane region" description="Helical" evidence="1">
    <location>
        <begin position="70"/>
        <end position="92"/>
    </location>
</feature>
<keyword evidence="1" id="KW-0472">Membrane</keyword>
<accession>A0ABY4E9I0</accession>
<dbReference type="EMBL" id="CP091512">
    <property type="protein sequence ID" value="UOO91971.1"/>
    <property type="molecule type" value="Genomic_DNA"/>
</dbReference>
<name>A0ABY4E9I0_VITST</name>
<dbReference type="Proteomes" id="UP000832034">
    <property type="component" value="Chromosome"/>
</dbReference>
<feature type="transmembrane region" description="Helical" evidence="1">
    <location>
        <begin position="170"/>
        <end position="188"/>
    </location>
</feature>
<gene>
    <name evidence="2" type="ORF">LVJ81_10060</name>
</gene>
<feature type="transmembrane region" description="Helical" evidence="1">
    <location>
        <begin position="98"/>
        <end position="118"/>
    </location>
</feature>